<gene>
    <name evidence="1" type="ORF">LX32DRAFT_632815</name>
</gene>
<accession>A0AAD9H243</accession>
<keyword evidence="2" id="KW-1185">Reference proteome</keyword>
<reference evidence="1" key="1">
    <citation type="submission" date="2021-06" db="EMBL/GenBank/DDBJ databases">
        <title>Comparative genomics, transcriptomics and evolutionary studies reveal genomic signatures of adaptation to plant cell wall in hemibiotrophic fungi.</title>
        <authorList>
            <consortium name="DOE Joint Genome Institute"/>
            <person name="Baroncelli R."/>
            <person name="Diaz J.F."/>
            <person name="Benocci T."/>
            <person name="Peng M."/>
            <person name="Battaglia E."/>
            <person name="Haridas S."/>
            <person name="Andreopoulos W."/>
            <person name="Labutti K."/>
            <person name="Pangilinan J."/>
            <person name="Floch G.L."/>
            <person name="Makela M.R."/>
            <person name="Henrissat B."/>
            <person name="Grigoriev I.V."/>
            <person name="Crouch J.A."/>
            <person name="De Vries R.P."/>
            <person name="Sukno S.A."/>
            <person name="Thon M.R."/>
        </authorList>
    </citation>
    <scope>NUCLEOTIDE SEQUENCE</scope>
    <source>
        <strain evidence="1">MAFF235873</strain>
    </source>
</reference>
<name>A0AAD9H243_9PEZI</name>
<proteinExistence type="predicted"/>
<organism evidence="1 2">
    <name type="scientific">Colletotrichum zoysiae</name>
    <dbReference type="NCBI Taxonomy" id="1216348"/>
    <lineage>
        <taxon>Eukaryota</taxon>
        <taxon>Fungi</taxon>
        <taxon>Dikarya</taxon>
        <taxon>Ascomycota</taxon>
        <taxon>Pezizomycotina</taxon>
        <taxon>Sordariomycetes</taxon>
        <taxon>Hypocreomycetidae</taxon>
        <taxon>Glomerellales</taxon>
        <taxon>Glomerellaceae</taxon>
        <taxon>Colletotrichum</taxon>
        <taxon>Colletotrichum graminicola species complex</taxon>
    </lineage>
</organism>
<evidence type="ECO:0000313" key="1">
    <source>
        <dbReference type="EMBL" id="KAK2020663.1"/>
    </source>
</evidence>
<sequence>MAPNLGTAPRAELNADPARISAASFSQLATCSGLSERDWVVNKVLVPSLQAANRYELIRENDACFAPARMFRDQWGIKPAQWQNFTRLLCGCRQLPVILLQNPSNQHSKSYEEMAQCYTISYISRRLAKFSLSVEQVPILAVCNFFSTEDLKAMDEETRWKAVEASYKVTEDILAIMKPEVIICCQCVTLGIWAEAKTAGDDAKTRETWRPAQNRLARQLCSKILDAKAERATPVDFRGHRAWAVKGFHPGYRRANPGEEPAVRRLFAEVFHPCGLWKTRLAVAKLQKMIDMTTAYISSLEVWWSEMGFIMHKKSPAGSNPYKISELEDIRLRLRSRLQMLERTKY</sequence>
<comment type="caution">
    <text evidence="1">The sequence shown here is derived from an EMBL/GenBank/DDBJ whole genome shotgun (WGS) entry which is preliminary data.</text>
</comment>
<protein>
    <submittedName>
        <fullName evidence="1">Uncharacterized protein</fullName>
    </submittedName>
</protein>
<evidence type="ECO:0000313" key="2">
    <source>
        <dbReference type="Proteomes" id="UP001232148"/>
    </source>
</evidence>
<dbReference type="Proteomes" id="UP001232148">
    <property type="component" value="Unassembled WGS sequence"/>
</dbReference>
<dbReference type="AlphaFoldDB" id="A0AAD9H243"/>
<dbReference type="EMBL" id="MU843195">
    <property type="protein sequence ID" value="KAK2020663.1"/>
    <property type="molecule type" value="Genomic_DNA"/>
</dbReference>